<organism evidence="1 2">
    <name type="scientific">Scutellospora calospora</name>
    <dbReference type="NCBI Taxonomy" id="85575"/>
    <lineage>
        <taxon>Eukaryota</taxon>
        <taxon>Fungi</taxon>
        <taxon>Fungi incertae sedis</taxon>
        <taxon>Mucoromycota</taxon>
        <taxon>Glomeromycotina</taxon>
        <taxon>Glomeromycetes</taxon>
        <taxon>Diversisporales</taxon>
        <taxon>Gigasporaceae</taxon>
        <taxon>Scutellospora</taxon>
    </lineage>
</organism>
<dbReference type="EMBL" id="CAJVPM010012139">
    <property type="protein sequence ID" value="CAG8586191.1"/>
    <property type="molecule type" value="Genomic_DNA"/>
</dbReference>
<accession>A0ACA9MFJ2</accession>
<reference evidence="1" key="1">
    <citation type="submission" date="2021-06" db="EMBL/GenBank/DDBJ databases">
        <authorList>
            <person name="Kallberg Y."/>
            <person name="Tangrot J."/>
            <person name="Rosling A."/>
        </authorList>
    </citation>
    <scope>NUCLEOTIDE SEQUENCE</scope>
    <source>
        <strain evidence="1">AU212A</strain>
    </source>
</reference>
<sequence>KEFGIMKKTLDLVILTERYDKLYEIHLRLSKEIEKELIVNNEESILDNNYSIQIITTINNLIGISSKDNTNQTNFNERLNIQRDELMDITNLEIRNITYNCSVCGQ</sequence>
<gene>
    <name evidence="1" type="ORF">SCALOS_LOCUS6402</name>
</gene>
<name>A0ACA9MFJ2_9GLOM</name>
<feature type="non-terminal residue" evidence="1">
    <location>
        <position position="1"/>
    </location>
</feature>
<evidence type="ECO:0000313" key="1">
    <source>
        <dbReference type="EMBL" id="CAG8586191.1"/>
    </source>
</evidence>
<keyword evidence="2" id="KW-1185">Reference proteome</keyword>
<proteinExistence type="predicted"/>
<protein>
    <submittedName>
        <fullName evidence="1">11390_t:CDS:1</fullName>
    </submittedName>
</protein>
<comment type="caution">
    <text evidence="1">The sequence shown here is derived from an EMBL/GenBank/DDBJ whole genome shotgun (WGS) entry which is preliminary data.</text>
</comment>
<feature type="non-terminal residue" evidence="1">
    <location>
        <position position="106"/>
    </location>
</feature>
<dbReference type="Proteomes" id="UP000789860">
    <property type="component" value="Unassembled WGS sequence"/>
</dbReference>
<evidence type="ECO:0000313" key="2">
    <source>
        <dbReference type="Proteomes" id="UP000789860"/>
    </source>
</evidence>